<keyword evidence="2" id="KW-1185">Reference proteome</keyword>
<dbReference type="RefSeq" id="XP_010911610.1">
    <property type="nucleotide sequence ID" value="XM_010913308.2"/>
</dbReference>
<dbReference type="InParanoid" id="A0A6I9QQ20"/>
<name>A0A6I9QQ20_ELAGV</name>
<keyword evidence="1" id="KW-0175">Coiled coil</keyword>
<gene>
    <name evidence="3" type="primary">LOC105037669</name>
</gene>
<evidence type="ECO:0000313" key="2">
    <source>
        <dbReference type="Proteomes" id="UP000504607"/>
    </source>
</evidence>
<dbReference type="FunCoup" id="A0A6I9QQ20">
    <property type="interactions" value="4"/>
</dbReference>
<accession>A0A6I9QQ20</accession>
<dbReference type="Proteomes" id="UP000504607">
    <property type="component" value="Unplaced"/>
</dbReference>
<reference evidence="3" key="1">
    <citation type="submission" date="2025-08" db="UniProtKB">
        <authorList>
            <consortium name="RefSeq"/>
        </authorList>
    </citation>
    <scope>IDENTIFICATION</scope>
</reference>
<feature type="coiled-coil region" evidence="1">
    <location>
        <begin position="83"/>
        <end position="110"/>
    </location>
</feature>
<sequence length="145" mass="16775">MTYTHRDGSFVREESRDLIDRATTLIVEHTSESSSSVECSSVEDQVFTELMGPERYGRVRGYGVGVTPIQFSAMSRYTQECRQNNSTAEVRRLETQIQEMSQRHDLQMEELRRSYQTEIVSLRTQMDQITSFLCGFASHQVISYI</sequence>
<protein>
    <submittedName>
        <fullName evidence="3">Uncharacterized protein LOC105037669</fullName>
    </submittedName>
</protein>
<organism evidence="2 3">
    <name type="scientific">Elaeis guineensis var. tenera</name>
    <name type="common">Oil palm</name>
    <dbReference type="NCBI Taxonomy" id="51953"/>
    <lineage>
        <taxon>Eukaryota</taxon>
        <taxon>Viridiplantae</taxon>
        <taxon>Streptophyta</taxon>
        <taxon>Embryophyta</taxon>
        <taxon>Tracheophyta</taxon>
        <taxon>Spermatophyta</taxon>
        <taxon>Magnoliopsida</taxon>
        <taxon>Liliopsida</taxon>
        <taxon>Arecaceae</taxon>
        <taxon>Arecoideae</taxon>
        <taxon>Cocoseae</taxon>
        <taxon>Elaeidinae</taxon>
        <taxon>Elaeis</taxon>
    </lineage>
</organism>
<evidence type="ECO:0000256" key="1">
    <source>
        <dbReference type="SAM" id="Coils"/>
    </source>
</evidence>
<dbReference type="AlphaFoldDB" id="A0A6I9QQ20"/>
<proteinExistence type="predicted"/>
<dbReference type="InterPro" id="IPR004252">
    <property type="entry name" value="Probable_transposase_24"/>
</dbReference>
<dbReference type="Pfam" id="PF03004">
    <property type="entry name" value="Transposase_24"/>
    <property type="match status" value="1"/>
</dbReference>
<evidence type="ECO:0000313" key="3">
    <source>
        <dbReference type="RefSeq" id="XP_010911610.1"/>
    </source>
</evidence>